<dbReference type="EMBL" id="JAACNO010002480">
    <property type="protein sequence ID" value="KAF4132898.1"/>
    <property type="molecule type" value="Genomic_DNA"/>
</dbReference>
<feature type="compositionally biased region" description="Polar residues" evidence="1">
    <location>
        <begin position="237"/>
        <end position="248"/>
    </location>
</feature>
<organism evidence="2 3">
    <name type="scientific">Phytophthora infestans</name>
    <name type="common">Potato late blight agent</name>
    <name type="synonym">Botrytis infestans</name>
    <dbReference type="NCBI Taxonomy" id="4787"/>
    <lineage>
        <taxon>Eukaryota</taxon>
        <taxon>Sar</taxon>
        <taxon>Stramenopiles</taxon>
        <taxon>Oomycota</taxon>
        <taxon>Peronosporomycetes</taxon>
        <taxon>Peronosporales</taxon>
        <taxon>Peronosporaceae</taxon>
        <taxon>Phytophthora</taxon>
    </lineage>
</organism>
<protein>
    <submittedName>
        <fullName evidence="2">Uncharacterized protein</fullName>
    </submittedName>
</protein>
<reference evidence="2" key="1">
    <citation type="submission" date="2020-03" db="EMBL/GenBank/DDBJ databases">
        <title>Hybrid Assembly of Korean Phytophthora infestans isolates.</title>
        <authorList>
            <person name="Prokchorchik M."/>
            <person name="Lee Y."/>
            <person name="Seo J."/>
            <person name="Cho J.-H."/>
            <person name="Park Y.-E."/>
            <person name="Jang D.-C."/>
            <person name="Im J.-S."/>
            <person name="Choi J.-G."/>
            <person name="Park H.-J."/>
            <person name="Lee G.-B."/>
            <person name="Lee Y.-G."/>
            <person name="Hong S.-Y."/>
            <person name="Cho K."/>
            <person name="Sohn K.H."/>
        </authorList>
    </citation>
    <scope>NUCLEOTIDE SEQUENCE</scope>
    <source>
        <strain evidence="2">KR_2_A2</strain>
    </source>
</reference>
<dbReference type="Proteomes" id="UP000704712">
    <property type="component" value="Unassembled WGS sequence"/>
</dbReference>
<name>A0A8S9U3U2_PHYIN</name>
<dbReference type="AlphaFoldDB" id="A0A8S9U3U2"/>
<evidence type="ECO:0000313" key="2">
    <source>
        <dbReference type="EMBL" id="KAF4132898.1"/>
    </source>
</evidence>
<comment type="caution">
    <text evidence="2">The sequence shown here is derived from an EMBL/GenBank/DDBJ whole genome shotgun (WGS) entry which is preliminary data.</text>
</comment>
<evidence type="ECO:0000256" key="1">
    <source>
        <dbReference type="SAM" id="MobiDB-lite"/>
    </source>
</evidence>
<gene>
    <name evidence="2" type="ORF">GN958_ATG17942</name>
</gene>
<sequence length="248" mass="27674">MLLPMELRTCREPNAQHQYKPFRNTVFTHRRDDLAAARGPGAHFNEKWNSLAGNARRYKSRSLYRTERDVNPTPTATVQRLYDPQEATDVSSQVEKKGNAVVALKSNVARFSESSQDNEASSRGPGSYFPGKYYGAFPALFEKMTPYSVHLEKMQAKRALAATFGVMPAPATTTVPTRLARLRLSKADGSCRHTRSFDLSLETTSLAPALTPRTAYYNPANRRRILATRPSDRSEDSISTSQSPPCID</sequence>
<accession>A0A8S9U3U2</accession>
<proteinExistence type="predicted"/>
<evidence type="ECO:0000313" key="3">
    <source>
        <dbReference type="Proteomes" id="UP000704712"/>
    </source>
</evidence>
<feature type="region of interest" description="Disordered" evidence="1">
    <location>
        <begin position="221"/>
        <end position="248"/>
    </location>
</feature>